<accession>A0A6V7JHK8</accession>
<proteinExistence type="predicted"/>
<dbReference type="AlphaFoldDB" id="A0A6V7JHK8"/>
<dbReference type="EMBL" id="CADCXW020000017">
    <property type="protein sequence ID" value="CAD1551634.1"/>
    <property type="molecule type" value="Genomic_DNA"/>
</dbReference>
<name>A0A6V7JHK8_9HYME</name>
<evidence type="ECO:0000313" key="1">
    <source>
        <dbReference type="EMBL" id="CAD1551634.1"/>
    </source>
</evidence>
<protein>
    <submittedName>
        <fullName evidence="1">Uncharacterized protein</fullName>
    </submittedName>
</protein>
<reference evidence="1" key="1">
    <citation type="submission" date="2020-07" db="EMBL/GenBank/DDBJ databases">
        <authorList>
            <person name="Ferguson B K."/>
        </authorList>
    </citation>
    <scope>NUCLEOTIDE SEQUENCE</scope>
    <source>
        <strain evidence="1">L06</strain>
    </source>
</reference>
<gene>
    <name evidence="1" type="ORF">BBRV_LOCUS53176</name>
</gene>
<sequence>MENPVVNVEENPDYVQLRVRVVRVVMMGHGDMDTREEFPDDGFDEMSVHGEEDDEEYYEEDYDDEDSILDMSSLSLDEGFWEANESDSEFDFVFESDSESEPGI</sequence>
<organism evidence="1">
    <name type="scientific">Bracon brevicornis</name>
    <dbReference type="NCBI Taxonomy" id="1563983"/>
    <lineage>
        <taxon>Eukaryota</taxon>
        <taxon>Metazoa</taxon>
        <taxon>Ecdysozoa</taxon>
        <taxon>Arthropoda</taxon>
        <taxon>Hexapoda</taxon>
        <taxon>Insecta</taxon>
        <taxon>Pterygota</taxon>
        <taxon>Neoptera</taxon>
        <taxon>Endopterygota</taxon>
        <taxon>Hymenoptera</taxon>
        <taxon>Apocrita</taxon>
        <taxon>Ichneumonoidea</taxon>
        <taxon>Braconidae</taxon>
        <taxon>Braconinae</taxon>
        <taxon>Bracon</taxon>
    </lineage>
</organism>